<name>A0ABV9MU47_9ENTE</name>
<dbReference type="Gene3D" id="2.60.40.740">
    <property type="match status" value="6"/>
</dbReference>
<dbReference type="SUPFAM" id="SSF49478">
    <property type="entry name" value="Cna protein B-type domain"/>
    <property type="match status" value="8"/>
</dbReference>
<feature type="region of interest" description="Disordered" evidence="6">
    <location>
        <begin position="2001"/>
        <end position="2026"/>
    </location>
</feature>
<evidence type="ECO:0000256" key="5">
    <source>
        <dbReference type="ARBA" id="ARBA00023088"/>
    </source>
</evidence>
<comment type="caution">
    <text evidence="10">The sequence shown here is derived from an EMBL/GenBank/DDBJ whole genome shotgun (WGS) entry which is preliminary data.</text>
</comment>
<feature type="chain" id="PRO_5046438724" evidence="8">
    <location>
        <begin position="32"/>
        <end position="2055"/>
    </location>
</feature>
<keyword evidence="7" id="KW-0812">Transmembrane</keyword>
<dbReference type="InterPro" id="IPR008456">
    <property type="entry name" value="Collagen-bd_dom"/>
</dbReference>
<protein>
    <submittedName>
        <fullName evidence="10">Cna B-type domain-containing protein</fullName>
    </submittedName>
</protein>
<feature type="domain" description="Gram-positive cocci surface proteins LPxTG" evidence="9">
    <location>
        <begin position="2020"/>
        <end position="2055"/>
    </location>
</feature>
<comment type="subcellular location">
    <subcellularLocation>
        <location evidence="1">Secreted</location>
        <location evidence="1">Cell wall</location>
    </subcellularLocation>
</comment>
<evidence type="ECO:0000256" key="3">
    <source>
        <dbReference type="ARBA" id="ARBA00022525"/>
    </source>
</evidence>
<sequence>MDKKLKSKISTWFMLVVLITQTLTPVASVFANDTATNTTNSSEITSSTLESTSEATIPAPTGTSAPATSQTQSSSETTVETTAPTSQSEETPAAEEEASAEDEEPARGGLKNTPLESRNLGDIFTFKELTLDGAVITDLNTPIIVEKGTKVGMEFSWNTENLGAKESDTTSMLLPDIFKLVDVNNQDVLVEDGTVVGKYSIKNGQLLITFNENVEKDDVSEGFVLFDFEFDLTKFEDNIRQEIIINDESGVTIPVIMRPSETIEGIDKAGIPNKPKDATEITWTIDVVNTTGEILNNSKVTDVFPTGVGQGKDFKINELKVGLDGKKTVGSLYTAATPSITETGFDVLFEEMAPFSGYRIEYTTPITDYTVTTFTNKATFEYADKKLPAEATVSGIERSDAIEKNGGESNDLGTEITWEITINKNGGTIERATVTDQLPEGLEVIAGSVEIYKNDVKVTTIDTTDFPEQAIELGNIEKDEIYKIKYKTSIDYSVVNSGDYQKNNTFKNHTELFEDGKKLDDAEKEVQVKRPAIITKTGKSNVNYDPATKTLTWTVTVNEAKHSMKDVILTDTIPKGLSIEKENVSVKKADGSAYSGFEVNIAPDPATGATTLKVELGDVGNETLIVTYTTKITDFEQNKFVNKVGITGDGIGEQDSSSETTITPAPNSFDKKYTAIDYNEKMMSWEVTVNPIRDGINNLVITDTFPNNGLILLPDTVKVTLGNSTLEKDKDYTLTPKDSGYQHGFILTMKTVVNNKLTVKYATSFDPQKVVEDNTLLPHIGKEGTVKVYKNKVHFTGTTTNGNSVDDNKEAKKEVIDSSWNNGNKVGQLVHVNEKGEIDKGWVSGSERKIAWEVYTNFLKQDLGEGVMVEDILNYNGEIDSDSVKVSIYDVDKAGKTKITTELDSNKYEKIVEGKKLTIKFKEQVKERYVIEFTTSVPDVSASSYVNNAELTAGGKNYPYTGTVKYDKYNNFLDKKALDITGKQVYTGDEIDWKVAVNESLSIVDKAVITDIISAGHVYVANSLIVTRLGEKEPLEEGADYQLSVTPNQENGTTELKITLSSKLKETLILAYKTVVTETDGNIGNAIKLEGSGIEEKKVESESLTAKQFSSVGGKWSDKRGVLQITKIDSETQTTITESEATFILSFNLNGEKVTFGEYQTTKGILRIGNLPFRTYYLTEKTAPNGYDKSNEEITIVVDTAYNNKEENIKKEDVANARIKTSVVAKKIWDDFSNKHQLRPDAIYVQLYQNNQKYGEVTKIEGKKGQNEWQHVFDELPKTEVFSGKDYVYSVKEVNEKGEVITKLGEYTNSVEDTTITNKLNNVTNINGVKIWDDFENIDQVRPAKITVRLLQNGQLTEELIEVTKEMNWEFEFTDLVKYDSEGNEYSYTISEDKIIGYETSIDGTTITNKYRGKIAISGNKIWDDMANKFNTRPAKIMVRLLQNGVPTDKMVEVTSETDWKYAFTDLVKYDDEGTAYNYTVVEEQVTGYNEPTIVDTTITNKLTKTSLAGIKIWNDLGDRFGLRPDSIVLHLTQNGNRVSAEIVPALVVTKDDNWVYRFENLPKFDPDGEVYAYSVEEDSVNGYEQPSINGGEVTNTLSTTQVLVSKEWDDFENKYGLRPDSISVKLLQNGKEHSEVPAATITPDESGNWHYTFTDLPKYDTEGLEYHYTIEEITVPGYDSNVTSILTEDVDTHQFVLVNSLVTTQVSVSKEWDDFENKYGLRPDSISVKLLQNGKEHSEVPAATITPDESGNWHYTFTDLPKYDTEGLEYHYTIEEITVPGYDSNVTSILTEDGDTHQFVLVNSLVTTAVSVSKEWDDFENKYGLRPDSISVKLLQNGAESSEVPVATITPDESGNWHYTFTDLPKYDTEGLEYHYTIEEITVPGYDSNVTSILTEDGDTHQFVLVNSLVTTQVEVTKIWSDFNNQYNLRPDSITVRLIQNGTEIDKMKLTANSDWKGTFVELPLYDSKGKTYDYTILEDEVEGYTTKIVGTTITNTLRSRLPQSGGGSTTTTKPGTKLPQTGDQSNPMLISLAGLAILSLAGTVIVTRRRKSE</sequence>
<feature type="compositionally biased region" description="Acidic residues" evidence="6">
    <location>
        <begin position="92"/>
        <end position="104"/>
    </location>
</feature>
<keyword evidence="4 8" id="KW-0732">Signal</keyword>
<dbReference type="Proteomes" id="UP001595969">
    <property type="component" value="Unassembled WGS sequence"/>
</dbReference>
<dbReference type="InterPro" id="IPR008966">
    <property type="entry name" value="Adhesion_dom_sf"/>
</dbReference>
<evidence type="ECO:0000256" key="2">
    <source>
        <dbReference type="ARBA" id="ARBA00022512"/>
    </source>
</evidence>
<dbReference type="InterPro" id="IPR019931">
    <property type="entry name" value="LPXTG_anchor"/>
</dbReference>
<dbReference type="Pfam" id="PF05738">
    <property type="entry name" value="Cna_B"/>
    <property type="match status" value="8"/>
</dbReference>
<evidence type="ECO:0000256" key="7">
    <source>
        <dbReference type="SAM" id="Phobius"/>
    </source>
</evidence>
<feature type="region of interest" description="Disordered" evidence="6">
    <location>
        <begin position="36"/>
        <end position="115"/>
    </location>
</feature>
<proteinExistence type="predicted"/>
<dbReference type="EMBL" id="JBHSGS010000002">
    <property type="protein sequence ID" value="MFC4718173.1"/>
    <property type="molecule type" value="Genomic_DNA"/>
</dbReference>
<feature type="transmembrane region" description="Helical" evidence="7">
    <location>
        <begin position="2030"/>
        <end position="2049"/>
    </location>
</feature>
<evidence type="ECO:0000313" key="11">
    <source>
        <dbReference type="Proteomes" id="UP001595969"/>
    </source>
</evidence>
<dbReference type="CDD" id="cd00222">
    <property type="entry name" value="CollagenBindB"/>
    <property type="match status" value="8"/>
</dbReference>
<dbReference type="Pfam" id="PF05737">
    <property type="entry name" value="Collagen_bind"/>
    <property type="match status" value="5"/>
</dbReference>
<evidence type="ECO:0000256" key="8">
    <source>
        <dbReference type="SAM" id="SignalP"/>
    </source>
</evidence>
<feature type="signal peptide" evidence="8">
    <location>
        <begin position="1"/>
        <end position="31"/>
    </location>
</feature>
<dbReference type="InterPro" id="IPR041033">
    <property type="entry name" value="SpaA_PFL_dom_1"/>
</dbReference>
<reference evidence="11" key="1">
    <citation type="journal article" date="2019" name="Int. J. Syst. Evol. Microbiol.">
        <title>The Global Catalogue of Microorganisms (GCM) 10K type strain sequencing project: providing services to taxonomists for standard genome sequencing and annotation.</title>
        <authorList>
            <consortium name="The Broad Institute Genomics Platform"/>
            <consortium name="The Broad Institute Genome Sequencing Center for Infectious Disease"/>
            <person name="Wu L."/>
            <person name="Ma J."/>
        </authorList>
    </citation>
    <scope>NUCLEOTIDE SEQUENCE [LARGE SCALE GENOMIC DNA]</scope>
    <source>
        <strain evidence="11">CGMCC 1.19032</strain>
    </source>
</reference>
<keyword evidence="5" id="KW-0572">Peptidoglycan-anchor</keyword>
<gene>
    <name evidence="10" type="ORF">ACFO5I_00090</name>
</gene>
<evidence type="ECO:0000256" key="4">
    <source>
        <dbReference type="ARBA" id="ARBA00022729"/>
    </source>
</evidence>
<dbReference type="InterPro" id="IPR013783">
    <property type="entry name" value="Ig-like_fold"/>
</dbReference>
<dbReference type="InterPro" id="IPR047589">
    <property type="entry name" value="DUF11_rpt"/>
</dbReference>
<accession>A0ABV9MU47</accession>
<dbReference type="Pfam" id="PF17802">
    <property type="entry name" value="SpaA"/>
    <property type="match status" value="1"/>
</dbReference>
<organism evidence="10 11">
    <name type="scientific">Enterococcus lemanii</name>
    <dbReference type="NCBI Taxonomy" id="1159752"/>
    <lineage>
        <taxon>Bacteria</taxon>
        <taxon>Bacillati</taxon>
        <taxon>Bacillota</taxon>
        <taxon>Bacilli</taxon>
        <taxon>Lactobacillales</taxon>
        <taxon>Enterococcaceae</taxon>
        <taxon>Enterococcus</taxon>
    </lineage>
</organism>
<evidence type="ECO:0000256" key="6">
    <source>
        <dbReference type="SAM" id="MobiDB-lite"/>
    </source>
</evidence>
<keyword evidence="7" id="KW-1133">Transmembrane helix</keyword>
<dbReference type="Gene3D" id="2.60.40.1140">
    <property type="entry name" value="Collagen-binding surface protein Cna, B-type domain"/>
    <property type="match status" value="8"/>
</dbReference>
<keyword evidence="11" id="KW-1185">Reference proteome</keyword>
<evidence type="ECO:0000259" key="9">
    <source>
        <dbReference type="PROSITE" id="PS50847"/>
    </source>
</evidence>
<keyword evidence="2" id="KW-0134">Cell wall</keyword>
<dbReference type="NCBIfam" id="TIGR01167">
    <property type="entry name" value="LPXTG_anchor"/>
    <property type="match status" value="1"/>
</dbReference>
<feature type="compositionally biased region" description="Low complexity" evidence="6">
    <location>
        <begin position="36"/>
        <end position="91"/>
    </location>
</feature>
<dbReference type="Gene3D" id="2.60.40.10">
    <property type="entry name" value="Immunoglobulins"/>
    <property type="match status" value="1"/>
</dbReference>
<feature type="compositionally biased region" description="Low complexity" evidence="6">
    <location>
        <begin position="2011"/>
        <end position="2024"/>
    </location>
</feature>
<keyword evidence="3" id="KW-0964">Secreted</keyword>
<evidence type="ECO:0000313" key="10">
    <source>
        <dbReference type="EMBL" id="MFC4718173.1"/>
    </source>
</evidence>
<dbReference type="InterPro" id="IPR008454">
    <property type="entry name" value="Collagen-bd_Cna-like_B-typ_dom"/>
</dbReference>
<dbReference type="SUPFAM" id="SSF49401">
    <property type="entry name" value="Bacterial adhesins"/>
    <property type="match status" value="7"/>
</dbReference>
<dbReference type="NCBIfam" id="TIGR01451">
    <property type="entry name" value="B_ant_repeat"/>
    <property type="match status" value="1"/>
</dbReference>
<dbReference type="InterPro" id="IPR011252">
    <property type="entry name" value="Fibrogen-bd_dom1"/>
</dbReference>
<evidence type="ECO:0000256" key="1">
    <source>
        <dbReference type="ARBA" id="ARBA00004191"/>
    </source>
</evidence>
<keyword evidence="7" id="KW-0472">Membrane</keyword>
<dbReference type="Pfam" id="PF00746">
    <property type="entry name" value="Gram_pos_anchor"/>
    <property type="match status" value="1"/>
</dbReference>
<dbReference type="PROSITE" id="PS50847">
    <property type="entry name" value="GRAM_POS_ANCHORING"/>
    <property type="match status" value="1"/>
</dbReference>
<dbReference type="Gene3D" id="2.60.40.1280">
    <property type="match status" value="1"/>
</dbReference>
<dbReference type="RefSeq" id="WP_379962440.1">
    <property type="nucleotide sequence ID" value="NZ_JBHSGS010000002.1"/>
</dbReference>